<dbReference type="KEGG" id="tsa:AciPR4_3356"/>
<accession>E8V8S3</accession>
<evidence type="ECO:0000313" key="2">
    <source>
        <dbReference type="Proteomes" id="UP000006844"/>
    </source>
</evidence>
<dbReference type="EMBL" id="CP002467">
    <property type="protein sequence ID" value="ADV84110.1"/>
    <property type="molecule type" value="Genomic_DNA"/>
</dbReference>
<dbReference type="STRING" id="401053.AciPR4_3356"/>
<organism evidence="1 2">
    <name type="scientific">Terriglobus saanensis (strain ATCC BAA-1853 / DSM 23119 / SP1PR4)</name>
    <dbReference type="NCBI Taxonomy" id="401053"/>
    <lineage>
        <taxon>Bacteria</taxon>
        <taxon>Pseudomonadati</taxon>
        <taxon>Acidobacteriota</taxon>
        <taxon>Terriglobia</taxon>
        <taxon>Terriglobales</taxon>
        <taxon>Acidobacteriaceae</taxon>
        <taxon>Terriglobus</taxon>
    </lineage>
</organism>
<dbReference type="Proteomes" id="UP000006844">
    <property type="component" value="Chromosome"/>
</dbReference>
<reference evidence="1 2" key="1">
    <citation type="journal article" date="2012" name="Stand. Genomic Sci.">
        <title>Complete genome sequence of Terriglobus saanensis type strain SP1PR4(T), an Acidobacteria from tundra soil.</title>
        <authorList>
            <person name="Rawat S.R."/>
            <person name="Mannisto M.K."/>
            <person name="Starovoytov V."/>
            <person name="Goodwin L."/>
            <person name="Nolan M."/>
            <person name="Hauser L."/>
            <person name="Land M."/>
            <person name="Davenport K.W."/>
            <person name="Woyke T."/>
            <person name="Haggblom M.M."/>
        </authorList>
    </citation>
    <scope>NUCLEOTIDE SEQUENCE</scope>
    <source>
        <strain evidence="2">ATCC BAA-1853 / DSM 23119 / SP1PR4</strain>
    </source>
</reference>
<proteinExistence type="predicted"/>
<protein>
    <submittedName>
        <fullName evidence="1">Uncharacterized protein</fullName>
    </submittedName>
</protein>
<sequence length="56" mass="6709">MEPRSGITMHAHTQRDTEDFFCFSRESRRPSRHSFVVNVYRTRTTFTSIRRECGQV</sequence>
<name>E8V8S3_TERSS</name>
<keyword evidence="2" id="KW-1185">Reference proteome</keyword>
<dbReference type="AlphaFoldDB" id="E8V8S3"/>
<gene>
    <name evidence="1" type="ordered locus">AciPR4_3356</name>
</gene>
<dbReference type="HOGENOM" id="CLU_3012776_0_0_0"/>
<evidence type="ECO:0000313" key="1">
    <source>
        <dbReference type="EMBL" id="ADV84110.1"/>
    </source>
</evidence>